<dbReference type="InterPro" id="IPR029058">
    <property type="entry name" value="AB_hydrolase_fold"/>
</dbReference>
<dbReference type="SUPFAM" id="SSF53474">
    <property type="entry name" value="alpha/beta-Hydrolases"/>
    <property type="match status" value="1"/>
</dbReference>
<reference evidence="2" key="1">
    <citation type="journal article" date="2019" name="Int. J. Syst. Evol. Microbiol.">
        <title>The Global Catalogue of Microorganisms (GCM) 10K type strain sequencing project: providing services to taxonomists for standard genome sequencing and annotation.</title>
        <authorList>
            <consortium name="The Broad Institute Genomics Platform"/>
            <consortium name="The Broad Institute Genome Sequencing Center for Infectious Disease"/>
            <person name="Wu L."/>
            <person name="Ma J."/>
        </authorList>
    </citation>
    <scope>NUCLEOTIDE SEQUENCE [LARGE SCALE GENOMIC DNA]</scope>
    <source>
        <strain evidence="2">CGMCC 1.12989</strain>
    </source>
</reference>
<dbReference type="Gene3D" id="3.40.50.1820">
    <property type="entry name" value="alpha/beta hydrolase"/>
    <property type="match status" value="1"/>
</dbReference>
<organism evidence="1 2">
    <name type="scientific">Novosphingobium tardum</name>
    <dbReference type="NCBI Taxonomy" id="1538021"/>
    <lineage>
        <taxon>Bacteria</taxon>
        <taxon>Pseudomonadati</taxon>
        <taxon>Pseudomonadota</taxon>
        <taxon>Alphaproteobacteria</taxon>
        <taxon>Sphingomonadales</taxon>
        <taxon>Sphingomonadaceae</taxon>
        <taxon>Novosphingobium</taxon>
    </lineage>
</organism>
<accession>A0ABV8RPK1</accession>
<evidence type="ECO:0000313" key="2">
    <source>
        <dbReference type="Proteomes" id="UP001595828"/>
    </source>
</evidence>
<gene>
    <name evidence="1" type="ORF">ACFO0A_09505</name>
</gene>
<dbReference type="EMBL" id="JBHSDR010000006">
    <property type="protein sequence ID" value="MFC4295290.1"/>
    <property type="molecule type" value="Genomic_DNA"/>
</dbReference>
<keyword evidence="1" id="KW-0378">Hydrolase</keyword>
<dbReference type="RefSeq" id="WP_379538771.1">
    <property type="nucleotide sequence ID" value="NZ_JBHSDR010000006.1"/>
</dbReference>
<protein>
    <submittedName>
        <fullName evidence="1">RBBP9/YdeN family alpha/beta hydrolase</fullName>
    </submittedName>
</protein>
<dbReference type="Pfam" id="PF06821">
    <property type="entry name" value="Ser_hydrolase"/>
    <property type="match status" value="1"/>
</dbReference>
<dbReference type="GO" id="GO:0016787">
    <property type="term" value="F:hydrolase activity"/>
    <property type="evidence" value="ECO:0007669"/>
    <property type="project" value="UniProtKB-KW"/>
</dbReference>
<comment type="caution">
    <text evidence="1">The sequence shown here is derived from an EMBL/GenBank/DDBJ whole genome shotgun (WGS) entry which is preliminary data.</text>
</comment>
<dbReference type="InterPro" id="IPR010662">
    <property type="entry name" value="RBBP9/YdeN"/>
</dbReference>
<keyword evidence="2" id="KW-1185">Reference proteome</keyword>
<proteinExistence type="predicted"/>
<evidence type="ECO:0000313" key="1">
    <source>
        <dbReference type="EMBL" id="MFC4295290.1"/>
    </source>
</evidence>
<dbReference type="Proteomes" id="UP001595828">
    <property type="component" value="Unassembled WGS sequence"/>
</dbReference>
<name>A0ABV8RPK1_9SPHN</name>
<sequence>MNVPRSNSVYHPDPRPLVLTVPGLAGSGPAHWQSHWEAAREDCQRVNLGDVDEPRRNQWVTRLNLAIERARQPVVLAAHSLGCMAVAWWAEYERPEWCEKVVGALLVAPPDADAASDRRLLRFAPVPLLPLPFPSIVVASRNDPYVPLGRARQLAGLWGSDFVDAGDLGHINAHSGLGSWMPGQKLLARLLGWRGSSGKSEAFVATEPPARQADLSL</sequence>